<dbReference type="InterPro" id="IPR014825">
    <property type="entry name" value="DNA_alkylation"/>
</dbReference>
<keyword evidence="2" id="KW-1185">Reference proteome</keyword>
<dbReference type="CDD" id="cd07064">
    <property type="entry name" value="AlkD_like_1"/>
    <property type="match status" value="1"/>
</dbReference>
<dbReference type="RefSeq" id="WP_204939273.1">
    <property type="nucleotide sequence ID" value="NZ_BAAAUM010000001.1"/>
</dbReference>
<reference evidence="1" key="2">
    <citation type="submission" date="2023-01" db="EMBL/GenBank/DDBJ databases">
        <authorList>
            <person name="Sun Q."/>
            <person name="Evtushenko L."/>
        </authorList>
    </citation>
    <scope>NUCLEOTIDE SEQUENCE</scope>
    <source>
        <strain evidence="1">VKM Ac-1958</strain>
    </source>
</reference>
<sequence length="226" mass="25318">MSHDPAAALAADIRDALRAAADPERAPGQQAYMKSTMPFLGVRVPEVRAIARACAKGHADAQVLRGAALSLWRTATHREERYAAQALLAARSLRGDLDLLPVHEEMIRAGGWWDHVDETAHRLAELLDAHPDVMAVEMRVWADDADFWMRRAAIISQLGRKSRTDRALLTDTIEANIRESEFFLRKAIGWALREYAKTDPAWVRTFVAQHPDLSPLSRREALKNLA</sequence>
<dbReference type="PANTHER" id="PTHR34070:SF1">
    <property type="entry name" value="DNA ALKYLATION REPAIR PROTEIN"/>
    <property type="match status" value="1"/>
</dbReference>
<reference evidence="1" key="1">
    <citation type="journal article" date="2014" name="Int. J. Syst. Evol. Microbiol.">
        <title>Complete genome sequence of Corynebacterium casei LMG S-19264T (=DSM 44701T), isolated from a smear-ripened cheese.</title>
        <authorList>
            <consortium name="US DOE Joint Genome Institute (JGI-PGF)"/>
            <person name="Walter F."/>
            <person name="Albersmeier A."/>
            <person name="Kalinowski J."/>
            <person name="Ruckert C."/>
        </authorList>
    </citation>
    <scope>NUCLEOTIDE SEQUENCE</scope>
    <source>
        <strain evidence="1">VKM Ac-1958</strain>
    </source>
</reference>
<dbReference type="Gene3D" id="1.25.10.90">
    <property type="match status" value="1"/>
</dbReference>
<accession>A0A9W6M8L3</accession>
<name>A0A9W6M8L3_9MICO</name>
<dbReference type="EMBL" id="BSET01000001">
    <property type="protein sequence ID" value="GLK01643.1"/>
    <property type="molecule type" value="Genomic_DNA"/>
</dbReference>
<proteinExistence type="predicted"/>
<dbReference type="SUPFAM" id="SSF48371">
    <property type="entry name" value="ARM repeat"/>
    <property type="match status" value="1"/>
</dbReference>
<dbReference type="AlphaFoldDB" id="A0A9W6M8L3"/>
<dbReference type="Pfam" id="PF08713">
    <property type="entry name" value="DNA_alkylation"/>
    <property type="match status" value="1"/>
</dbReference>
<dbReference type="InterPro" id="IPR016024">
    <property type="entry name" value="ARM-type_fold"/>
</dbReference>
<dbReference type="Proteomes" id="UP001142325">
    <property type="component" value="Unassembled WGS sequence"/>
</dbReference>
<gene>
    <name evidence="1" type="ORF">GCM10017596_13580</name>
</gene>
<protein>
    <submittedName>
        <fullName evidence="1">DNA alkylation repair protein</fullName>
    </submittedName>
</protein>
<organism evidence="1 2">
    <name type="scientific">Microbacterium keratanolyticum</name>
    <dbReference type="NCBI Taxonomy" id="67574"/>
    <lineage>
        <taxon>Bacteria</taxon>
        <taxon>Bacillati</taxon>
        <taxon>Actinomycetota</taxon>
        <taxon>Actinomycetes</taxon>
        <taxon>Micrococcales</taxon>
        <taxon>Microbacteriaceae</taxon>
        <taxon>Microbacterium</taxon>
    </lineage>
</organism>
<evidence type="ECO:0000313" key="1">
    <source>
        <dbReference type="EMBL" id="GLK01643.1"/>
    </source>
</evidence>
<comment type="caution">
    <text evidence="1">The sequence shown here is derived from an EMBL/GenBank/DDBJ whole genome shotgun (WGS) entry which is preliminary data.</text>
</comment>
<dbReference type="PANTHER" id="PTHR34070">
    <property type="entry name" value="ARMADILLO-TYPE FOLD"/>
    <property type="match status" value="1"/>
</dbReference>
<evidence type="ECO:0000313" key="2">
    <source>
        <dbReference type="Proteomes" id="UP001142325"/>
    </source>
</evidence>